<evidence type="ECO:0000256" key="2">
    <source>
        <dbReference type="ARBA" id="ARBA00022448"/>
    </source>
</evidence>
<dbReference type="CDD" id="cd06186">
    <property type="entry name" value="NOX_Duox_like_FAD_NADP"/>
    <property type="match status" value="1"/>
</dbReference>
<evidence type="ECO:0000313" key="20">
    <source>
        <dbReference type="Proteomes" id="UP000669133"/>
    </source>
</evidence>
<keyword evidence="7" id="KW-0249">Electron transport</keyword>
<sequence>MIDIEPRHGDHHFVNIKYGYIVLGTSLLVALYLLLFKFIYIQQWKRNGIHNRTLTYLQHPPTWFVMLVLTAISIVLLQDKIHSMSTEYITVAKRSGRIAYSLIPLNIFLILRFANSPNLNPGYYLQNLNLHKWLSRLIFALSLLHGLSFAIKWIIEGTGAKFFKFWNFLGIVVLVPFVVLIIVSVRYMRRKSYRVFYIVHNVTAWFMVFLITLHARPGVWPIAIVAIAMLALQLYSRFAGYKVNSVKVIDIPLSSLQIVKIPLPLNFPLWSPASHIRINYSISNLQSWISATHPFTIASIYEDSRTSLVLIKKKTQLSFDPQVTYLMTGPYISVPPPLFNTAQVVSILCGGSGISFGLPIYQYFKATNASVEVNLTWCISSKDDLFVVNQLNLSHVQVYVTGADAEEESSSEQVVPEFVIGGEEDEVENHGLLKEDIELQPIVPNPVDPNEIDEGKSNQDDLITGGRRYRLGRPKLDEIFAINNPTTILDPSTTWIIACGPDGLIQDSQKWAKEHNYQFFSEKYEM</sequence>
<evidence type="ECO:0000256" key="5">
    <source>
        <dbReference type="ARBA" id="ARBA00022827"/>
    </source>
</evidence>
<feature type="transmembrane region" description="Helical" evidence="15">
    <location>
        <begin position="167"/>
        <end position="188"/>
    </location>
</feature>
<evidence type="ECO:0000256" key="13">
    <source>
        <dbReference type="ARBA" id="ARBA00038065"/>
    </source>
</evidence>
<dbReference type="SUPFAM" id="SSF52343">
    <property type="entry name" value="Ferredoxin reductase-like, C-terminal NADP-linked domain"/>
    <property type="match status" value="1"/>
</dbReference>
<feature type="domain" description="Ferric oxidoreductase" evidence="16">
    <location>
        <begin position="95"/>
        <end position="210"/>
    </location>
</feature>
<evidence type="ECO:0000256" key="14">
    <source>
        <dbReference type="ARBA" id="ARBA00039704"/>
    </source>
</evidence>
<feature type="transmembrane region" description="Helical" evidence="15">
    <location>
        <begin position="134"/>
        <end position="155"/>
    </location>
</feature>
<name>A0A8H7ZDW2_9ASCO</name>
<dbReference type="SFLD" id="SFLDG01168">
    <property type="entry name" value="Ferric_reductase_subgroup_(FRE"/>
    <property type="match status" value="1"/>
</dbReference>
<dbReference type="Pfam" id="PF08030">
    <property type="entry name" value="NAD_binding_6"/>
    <property type="match status" value="1"/>
</dbReference>
<keyword evidence="5" id="KW-0274">FAD</keyword>
<feature type="transmembrane region" description="Helical" evidence="15">
    <location>
        <begin position="20"/>
        <end position="40"/>
    </location>
</feature>
<evidence type="ECO:0000256" key="15">
    <source>
        <dbReference type="SAM" id="Phobius"/>
    </source>
</evidence>
<proteinExistence type="inferred from homology"/>
<evidence type="ECO:0000256" key="8">
    <source>
        <dbReference type="ARBA" id="ARBA00022989"/>
    </source>
</evidence>
<evidence type="ECO:0000256" key="12">
    <source>
        <dbReference type="ARBA" id="ARBA00037386"/>
    </source>
</evidence>
<keyword evidence="8 15" id="KW-1133">Transmembrane helix</keyword>
<dbReference type="SFLD" id="SFLDF00463">
    <property type="entry name" value="AIM14"/>
    <property type="match status" value="1"/>
</dbReference>
<dbReference type="PANTHER" id="PTHR11972">
    <property type="entry name" value="NADPH OXIDASE"/>
    <property type="match status" value="1"/>
</dbReference>
<dbReference type="InterPro" id="IPR039261">
    <property type="entry name" value="FNR_nucleotide-bd"/>
</dbReference>
<dbReference type="PANTHER" id="PTHR11972:SF198">
    <property type="entry name" value="METALLOREDUCTASE AIM14-RELATED"/>
    <property type="match status" value="1"/>
</dbReference>
<evidence type="ECO:0000256" key="7">
    <source>
        <dbReference type="ARBA" id="ARBA00022982"/>
    </source>
</evidence>
<feature type="transmembrane region" description="Helical" evidence="15">
    <location>
        <begin position="195"/>
        <end position="213"/>
    </location>
</feature>
<evidence type="ECO:0000256" key="1">
    <source>
        <dbReference type="ARBA" id="ARBA00004141"/>
    </source>
</evidence>
<dbReference type="Gene3D" id="3.40.50.80">
    <property type="entry name" value="Nucleotide-binding domain of ferredoxin-NADP reductase (FNR) module"/>
    <property type="match status" value="1"/>
</dbReference>
<feature type="transmembrane region" description="Helical" evidence="15">
    <location>
        <begin position="98"/>
        <end position="114"/>
    </location>
</feature>
<keyword evidence="6" id="KW-0521">NADP</keyword>
<dbReference type="InterPro" id="IPR013121">
    <property type="entry name" value="Fe_red_NAD-bd_6"/>
</dbReference>
<dbReference type="OrthoDB" id="17725at2759"/>
<keyword evidence="11 15" id="KW-0472">Membrane</keyword>
<evidence type="ECO:0000259" key="17">
    <source>
        <dbReference type="Pfam" id="PF08022"/>
    </source>
</evidence>
<dbReference type="EMBL" id="JAEOAQ010000007">
    <property type="protein sequence ID" value="KAG5417183.1"/>
    <property type="molecule type" value="Genomic_DNA"/>
</dbReference>
<evidence type="ECO:0000256" key="4">
    <source>
        <dbReference type="ARBA" id="ARBA00022692"/>
    </source>
</evidence>
<dbReference type="GO" id="GO:0033215">
    <property type="term" value="P:reductive iron assimilation"/>
    <property type="evidence" value="ECO:0007669"/>
    <property type="project" value="TreeGrafter"/>
</dbReference>
<dbReference type="Pfam" id="PF08022">
    <property type="entry name" value="FAD_binding_8"/>
    <property type="match status" value="1"/>
</dbReference>
<dbReference type="InterPro" id="IPR013112">
    <property type="entry name" value="FAD-bd_8"/>
</dbReference>
<keyword evidence="3" id="KW-0285">Flavoprotein</keyword>
<dbReference type="RefSeq" id="XP_067546299.1">
    <property type="nucleotide sequence ID" value="XM_067693927.1"/>
</dbReference>
<dbReference type="GO" id="GO:0000293">
    <property type="term" value="F:ferric-chelate reductase activity"/>
    <property type="evidence" value="ECO:0007669"/>
    <property type="project" value="TreeGrafter"/>
</dbReference>
<dbReference type="InterPro" id="IPR050369">
    <property type="entry name" value="RBOH/FRE"/>
</dbReference>
<dbReference type="GeneID" id="93653445"/>
<gene>
    <name evidence="19" type="ORF">I9W82_004816</name>
</gene>
<protein>
    <recommendedName>
        <fullName evidence="14">Probable metalloreductase AIM14</fullName>
    </recommendedName>
</protein>
<evidence type="ECO:0000256" key="10">
    <source>
        <dbReference type="ARBA" id="ARBA00023065"/>
    </source>
</evidence>
<evidence type="ECO:0000259" key="18">
    <source>
        <dbReference type="Pfam" id="PF08030"/>
    </source>
</evidence>
<organism evidence="19 20">
    <name type="scientific">Candida metapsilosis</name>
    <dbReference type="NCBI Taxonomy" id="273372"/>
    <lineage>
        <taxon>Eukaryota</taxon>
        <taxon>Fungi</taxon>
        <taxon>Dikarya</taxon>
        <taxon>Ascomycota</taxon>
        <taxon>Saccharomycotina</taxon>
        <taxon>Pichiomycetes</taxon>
        <taxon>Debaryomycetaceae</taxon>
        <taxon>Candida/Lodderomyces clade</taxon>
        <taxon>Candida</taxon>
    </lineage>
</organism>
<keyword evidence="2" id="KW-0813">Transport</keyword>
<keyword evidence="4 15" id="KW-0812">Transmembrane</keyword>
<keyword evidence="10" id="KW-0406">Ion transport</keyword>
<accession>A0A8H7ZDW2</accession>
<feature type="transmembrane region" description="Helical" evidence="15">
    <location>
        <begin position="219"/>
        <end position="235"/>
    </location>
</feature>
<evidence type="ECO:0000259" key="16">
    <source>
        <dbReference type="Pfam" id="PF01794"/>
    </source>
</evidence>
<feature type="domain" description="Ferric reductase NAD binding" evidence="18">
    <location>
        <begin position="343"/>
        <end position="510"/>
    </location>
</feature>
<keyword evidence="20" id="KW-1185">Reference proteome</keyword>
<evidence type="ECO:0000256" key="11">
    <source>
        <dbReference type="ARBA" id="ARBA00023136"/>
    </source>
</evidence>
<dbReference type="InterPro" id="IPR013130">
    <property type="entry name" value="Fe3_Rdtase_TM_dom"/>
</dbReference>
<evidence type="ECO:0000256" key="3">
    <source>
        <dbReference type="ARBA" id="ARBA00022630"/>
    </source>
</evidence>
<comment type="subcellular location">
    <subcellularLocation>
        <location evidence="1">Membrane</location>
        <topology evidence="1">Multi-pass membrane protein</topology>
    </subcellularLocation>
</comment>
<dbReference type="SFLD" id="SFLDS00052">
    <property type="entry name" value="Ferric_Reductase_Domain"/>
    <property type="match status" value="1"/>
</dbReference>
<dbReference type="GO" id="GO:0005886">
    <property type="term" value="C:plasma membrane"/>
    <property type="evidence" value="ECO:0007669"/>
    <property type="project" value="TreeGrafter"/>
</dbReference>
<keyword evidence="9" id="KW-0560">Oxidoreductase</keyword>
<dbReference type="Proteomes" id="UP000669133">
    <property type="component" value="Unassembled WGS sequence"/>
</dbReference>
<feature type="transmembrane region" description="Helical" evidence="15">
    <location>
        <begin position="61"/>
        <end position="78"/>
    </location>
</feature>
<comment type="function">
    <text evidence="12">Probable cell surface metalloreductase. May be involved in iron or copper homeostasis.</text>
</comment>
<dbReference type="AlphaFoldDB" id="A0A8H7ZDW2"/>
<comment type="caution">
    <text evidence="19">The sequence shown here is derived from an EMBL/GenBank/DDBJ whole genome shotgun (WGS) entry which is preliminary data.</text>
</comment>
<feature type="domain" description="FAD-binding 8" evidence="17">
    <location>
        <begin position="256"/>
        <end position="315"/>
    </location>
</feature>
<evidence type="ECO:0000313" key="19">
    <source>
        <dbReference type="EMBL" id="KAG5417183.1"/>
    </source>
</evidence>
<evidence type="ECO:0000256" key="6">
    <source>
        <dbReference type="ARBA" id="ARBA00022857"/>
    </source>
</evidence>
<comment type="similarity">
    <text evidence="13">Belongs to the ferric reductase (FRE) family. AIM14 subfamily.</text>
</comment>
<reference evidence="19 20" key="1">
    <citation type="submission" date="2020-12" db="EMBL/GenBank/DDBJ databases">
        <title>Effect of drift, selection, and recombination on the evolution of hybrid genomes in Candida yeast pathogens.</title>
        <authorList>
            <person name="Mixao V."/>
            <person name="Ksiezopolska E."/>
            <person name="Saus E."/>
            <person name="Boekhout T."/>
            <person name="Gacser A."/>
            <person name="Gabaldon T."/>
        </authorList>
    </citation>
    <scope>NUCLEOTIDE SEQUENCE [LARGE SCALE GENOMIC DNA]</scope>
    <source>
        <strain evidence="19 20">BP57</strain>
    </source>
</reference>
<dbReference type="Pfam" id="PF01794">
    <property type="entry name" value="Ferric_reduct"/>
    <property type="match status" value="1"/>
</dbReference>
<evidence type="ECO:0000256" key="9">
    <source>
        <dbReference type="ARBA" id="ARBA00023002"/>
    </source>
</evidence>